<dbReference type="Pfam" id="PF07622">
    <property type="entry name" value="DUF1583"/>
    <property type="match status" value="1"/>
</dbReference>
<evidence type="ECO:0000256" key="2">
    <source>
        <dbReference type="SAM" id="SignalP"/>
    </source>
</evidence>
<dbReference type="InterPro" id="IPR022660">
    <property type="entry name" value="DUF1581"/>
</dbReference>
<feature type="signal peptide" evidence="2">
    <location>
        <begin position="1"/>
        <end position="26"/>
    </location>
</feature>
<evidence type="ECO:0008006" key="8">
    <source>
        <dbReference type="Google" id="ProtNLM"/>
    </source>
</evidence>
<dbReference type="RefSeq" id="WP_145170313.1">
    <property type="nucleotide sequence ID" value="NZ_CP036525.1"/>
</dbReference>
<dbReference type="Proteomes" id="UP000318538">
    <property type="component" value="Chromosome"/>
</dbReference>
<dbReference type="Pfam" id="PF20407">
    <property type="entry name" value="DUF1583_N"/>
    <property type="match status" value="1"/>
</dbReference>
<dbReference type="AlphaFoldDB" id="A0A517NBT3"/>
<evidence type="ECO:0000313" key="7">
    <source>
        <dbReference type="Proteomes" id="UP000318538"/>
    </source>
</evidence>
<feature type="compositionally biased region" description="Pro residues" evidence="1">
    <location>
        <begin position="1159"/>
        <end position="1168"/>
    </location>
</feature>
<evidence type="ECO:0000313" key="6">
    <source>
        <dbReference type="EMBL" id="QDT04607.1"/>
    </source>
</evidence>
<keyword evidence="2" id="KW-0732">Signal</keyword>
<evidence type="ECO:0000259" key="4">
    <source>
        <dbReference type="Pfam" id="PF07622"/>
    </source>
</evidence>
<organism evidence="6 7">
    <name type="scientific">Rubripirellula lacrimiformis</name>
    <dbReference type="NCBI Taxonomy" id="1930273"/>
    <lineage>
        <taxon>Bacteria</taxon>
        <taxon>Pseudomonadati</taxon>
        <taxon>Planctomycetota</taxon>
        <taxon>Planctomycetia</taxon>
        <taxon>Pirellulales</taxon>
        <taxon>Pirellulaceae</taxon>
        <taxon>Rubripirellula</taxon>
    </lineage>
</organism>
<feature type="domain" description="DUF1583" evidence="5">
    <location>
        <begin position="512"/>
        <end position="664"/>
    </location>
</feature>
<keyword evidence="7" id="KW-1185">Reference proteome</keyword>
<protein>
    <recommendedName>
        <fullName evidence="8">3-keto-disaccharide hydrolase domain-containing protein</fullName>
    </recommendedName>
</protein>
<accession>A0A517NBT3</accession>
<evidence type="ECO:0000256" key="1">
    <source>
        <dbReference type="SAM" id="MobiDB-lite"/>
    </source>
</evidence>
<feature type="region of interest" description="Disordered" evidence="1">
    <location>
        <begin position="1138"/>
        <end position="1171"/>
    </location>
</feature>
<feature type="domain" description="DUF1583" evidence="4">
    <location>
        <begin position="671"/>
        <end position="910"/>
    </location>
</feature>
<evidence type="ECO:0000259" key="5">
    <source>
        <dbReference type="Pfam" id="PF20407"/>
    </source>
</evidence>
<gene>
    <name evidence="6" type="ORF">K227x_30000</name>
</gene>
<feature type="domain" description="DUF1581" evidence="3">
    <location>
        <begin position="391"/>
        <end position="484"/>
    </location>
</feature>
<dbReference type="KEGG" id="rlc:K227x_30000"/>
<dbReference type="EMBL" id="CP036525">
    <property type="protein sequence ID" value="QDT04607.1"/>
    <property type="molecule type" value="Genomic_DNA"/>
</dbReference>
<evidence type="ECO:0000259" key="3">
    <source>
        <dbReference type="Pfam" id="PF07619"/>
    </source>
</evidence>
<dbReference type="OrthoDB" id="230384at2"/>
<proteinExistence type="predicted"/>
<dbReference type="Pfam" id="PF07619">
    <property type="entry name" value="DUF1581"/>
    <property type="match status" value="1"/>
</dbReference>
<feature type="compositionally biased region" description="Polar residues" evidence="1">
    <location>
        <begin position="1138"/>
        <end position="1156"/>
    </location>
</feature>
<name>A0A517NBT3_9BACT</name>
<sequence length="1182" mass="131946" precursor="true">MSTYPMTTWKSRQLLAFVAIVISVSAFNPSTCVGQTKERSDSLALNELFAGQNCDARSEDIYRRAMAMEVPRRYQYLTDWVLPGPNHADLRLTVGYVASDGQADPADNSTQSKLLVSPDDHGLLIVDGGKLVSPAVELIEAAARTGQLKSVRDALAADDPPSPADANDRQAMLALIEIHAGQTDQAAQRLEHLFQNIWTDDLSVWESHDAVLLCLMAASRSKETAFVSVDAGQRIMSAFKYMIDRPVWHRYLWAAVANLKLVIEPTTESEWAEANAVAQQWYPVTVARSREHGGGFPASVWRVTQGGVQNLASHSDDYLFFRTPMQGSYSFEADVDCFGWRDSQLLAGGYWLKTFNDLQSYGRGVLRGDLQGGTIDPPLTDVRKSGQLRYRTRVDGDEATTFFNGRLVHRQLNSDVANMAGDEAVQASFPWAAIRSSYRHFGGGKDFRISGTPDVPEVVFMSDHPQLPGWYEYFHESNQADLADWSFEIANEEDLESRWGQINGRANYELAKGCNAESLLVYTRPVLEDGSVEYQFWYQPGKFEVHPAIGQRCLILGSDAVESHLITDGKFDRTGRRPDNRLHRAVRSTDVPDVTPLSSVLREGSWNTMMVSIVADQLSLFLNNSLVHRQRLGEHDPRKFGLFHYRDRTAARVRRVRWAGDWSTDLPRLDQQPLATPLTELSEDSRQRLTHLFEVKMGVDVLTSKRIIVSDGNPVQHFHATADGLEMNRPAESGYRNALLSPAIEVAGDFDITAKFDQLNTQSELGKTATVTLSIEAENAKSDVAALQRKCDPENEQTVQCLYMQTIDGDDRRHYFSHSPVEANDGRLRLSRRGSTVYYQFAYNDSDQFRLIGQTEFTADKLKANGIKFGGQIQGSSGFTNVRWTDFRVRAEYLREQGPEEAENLIAKLDEDRDQLAKTLAFDYSMAPPPSNLFYHWNRQQDRQWKASDHGLLVERAGSDHWSSTGIMFTPDVTGDFDATIRFDPSRLAIPTIGKKSSIHLQIKLDDDRETQLNSILARLPEGDFVAEGQMRIQKPDGTDRFERLGGFTIVAADRLRVVRRGPRFYILIGTDGAGDQLIGSFIGGDAPLPSGGIRTMIHTGGDGRSSLVLLNEFELHASMIDVSAFAPVALPLDFNQAMTPQSQPSSLPTARTGRTPSSKPPDPPPVKAKPRSFLQSIFDLF</sequence>
<feature type="chain" id="PRO_5022190140" description="3-keto-disaccharide hydrolase domain-containing protein" evidence="2">
    <location>
        <begin position="27"/>
        <end position="1182"/>
    </location>
</feature>
<dbReference type="InterPro" id="IPR011475">
    <property type="entry name" value="DUF1583"/>
</dbReference>
<reference evidence="6 7" key="1">
    <citation type="submission" date="2019-02" db="EMBL/GenBank/DDBJ databases">
        <title>Deep-cultivation of Planctomycetes and their phenomic and genomic characterization uncovers novel biology.</title>
        <authorList>
            <person name="Wiegand S."/>
            <person name="Jogler M."/>
            <person name="Boedeker C."/>
            <person name="Pinto D."/>
            <person name="Vollmers J."/>
            <person name="Rivas-Marin E."/>
            <person name="Kohn T."/>
            <person name="Peeters S.H."/>
            <person name="Heuer A."/>
            <person name="Rast P."/>
            <person name="Oberbeckmann S."/>
            <person name="Bunk B."/>
            <person name="Jeske O."/>
            <person name="Meyerdierks A."/>
            <person name="Storesund J.E."/>
            <person name="Kallscheuer N."/>
            <person name="Luecker S."/>
            <person name="Lage O.M."/>
            <person name="Pohl T."/>
            <person name="Merkel B.J."/>
            <person name="Hornburger P."/>
            <person name="Mueller R.-W."/>
            <person name="Bruemmer F."/>
            <person name="Labrenz M."/>
            <person name="Spormann A.M."/>
            <person name="Op den Camp H."/>
            <person name="Overmann J."/>
            <person name="Amann R."/>
            <person name="Jetten M.S.M."/>
            <person name="Mascher T."/>
            <person name="Medema M.H."/>
            <person name="Devos D.P."/>
            <person name="Kaster A.-K."/>
            <person name="Ovreas L."/>
            <person name="Rohde M."/>
            <person name="Galperin M.Y."/>
            <person name="Jogler C."/>
        </authorList>
    </citation>
    <scope>NUCLEOTIDE SEQUENCE [LARGE SCALE GENOMIC DNA]</scope>
    <source>
        <strain evidence="6 7">K22_7</strain>
    </source>
</reference>
<dbReference type="InterPro" id="IPR046518">
    <property type="entry name" value="DUF1583_N"/>
</dbReference>